<proteinExistence type="predicted"/>
<reference evidence="2 3" key="1">
    <citation type="submission" date="2014-06" db="EMBL/GenBank/DDBJ databases">
        <title>The Genome of the Aflatoxigenic Filamentous Fungus Aspergillus nomius.</title>
        <authorList>
            <person name="Moore M.G."/>
            <person name="Shannon B.M."/>
            <person name="Brian M.M."/>
        </authorList>
    </citation>
    <scope>NUCLEOTIDE SEQUENCE [LARGE SCALE GENOMIC DNA]</scope>
    <source>
        <strain evidence="2 3">NRRL 13137</strain>
    </source>
</reference>
<dbReference type="EMBL" id="JNOM01000002">
    <property type="protein sequence ID" value="KNG91584.1"/>
    <property type="molecule type" value="Genomic_DNA"/>
</dbReference>
<dbReference type="Proteomes" id="UP000037505">
    <property type="component" value="Unassembled WGS sequence"/>
</dbReference>
<keyword evidence="3" id="KW-1185">Reference proteome</keyword>
<gene>
    <name evidence="2" type="ORF">ANOM_000001</name>
</gene>
<accession>A0A0L1JIJ6</accession>
<dbReference type="GeneID" id="26801805"/>
<name>A0A0L1JIJ6_ASPN3</name>
<dbReference type="RefSeq" id="XP_015412507.1">
    <property type="nucleotide sequence ID" value="XM_015545259.1"/>
</dbReference>
<organism evidence="2 3">
    <name type="scientific">Aspergillus nomiae NRRL (strain ATCC 15546 / NRRL 13137 / CBS 260.88 / M93)</name>
    <dbReference type="NCBI Taxonomy" id="1509407"/>
    <lineage>
        <taxon>Eukaryota</taxon>
        <taxon>Fungi</taxon>
        <taxon>Dikarya</taxon>
        <taxon>Ascomycota</taxon>
        <taxon>Pezizomycotina</taxon>
        <taxon>Eurotiomycetes</taxon>
        <taxon>Eurotiomycetidae</taxon>
        <taxon>Eurotiales</taxon>
        <taxon>Aspergillaceae</taxon>
        <taxon>Aspergillus</taxon>
        <taxon>Aspergillus subgen. Circumdati</taxon>
    </lineage>
</organism>
<comment type="caution">
    <text evidence="2">The sequence shown here is derived from an EMBL/GenBank/DDBJ whole genome shotgun (WGS) entry which is preliminary data.</text>
</comment>
<dbReference type="AlphaFoldDB" id="A0A0L1JIJ6"/>
<evidence type="ECO:0000256" key="1">
    <source>
        <dbReference type="SAM" id="MobiDB-lite"/>
    </source>
</evidence>
<protein>
    <submittedName>
        <fullName evidence="2">Uncharacterized protein</fullName>
    </submittedName>
</protein>
<evidence type="ECO:0000313" key="2">
    <source>
        <dbReference type="EMBL" id="KNG91584.1"/>
    </source>
</evidence>
<evidence type="ECO:0000313" key="3">
    <source>
        <dbReference type="Proteomes" id="UP000037505"/>
    </source>
</evidence>
<feature type="region of interest" description="Disordered" evidence="1">
    <location>
        <begin position="133"/>
        <end position="154"/>
    </location>
</feature>
<sequence length="175" mass="20267">MDTTEEFESIYDDYARDKLKGHCQGKFVFFWPTLLELLRLYYRVYNRTVLDREEDGTFDLFVKTYFPMEITRADYEQYFGLSSGRGRDRRQGSIGRDPLPKGIVIDGSKSGNDVLVEGELEHLSKMHKKQVEMDQMLSHPGESRTGLKGQSPNHDPKAVLPALLAYDEDKNLFDF</sequence>